<reference evidence="11" key="1">
    <citation type="journal article" date="2023" name="Mol. Phylogenet. Evol.">
        <title>Genome-scale phylogeny and comparative genomics of the fungal order Sordariales.</title>
        <authorList>
            <person name="Hensen N."/>
            <person name="Bonometti L."/>
            <person name="Westerberg I."/>
            <person name="Brannstrom I.O."/>
            <person name="Guillou S."/>
            <person name="Cros-Aarteil S."/>
            <person name="Calhoun S."/>
            <person name="Haridas S."/>
            <person name="Kuo A."/>
            <person name="Mondo S."/>
            <person name="Pangilinan J."/>
            <person name="Riley R."/>
            <person name="LaButti K."/>
            <person name="Andreopoulos B."/>
            <person name="Lipzen A."/>
            <person name="Chen C."/>
            <person name="Yan M."/>
            <person name="Daum C."/>
            <person name="Ng V."/>
            <person name="Clum A."/>
            <person name="Steindorff A."/>
            <person name="Ohm R.A."/>
            <person name="Martin F."/>
            <person name="Silar P."/>
            <person name="Natvig D.O."/>
            <person name="Lalanne C."/>
            <person name="Gautier V."/>
            <person name="Ament-Velasquez S.L."/>
            <person name="Kruys A."/>
            <person name="Hutchinson M.I."/>
            <person name="Powell A.J."/>
            <person name="Barry K."/>
            <person name="Miller A.N."/>
            <person name="Grigoriev I.V."/>
            <person name="Debuchy R."/>
            <person name="Gladieux P."/>
            <person name="Hiltunen Thoren M."/>
            <person name="Johannesson H."/>
        </authorList>
    </citation>
    <scope>NUCLEOTIDE SEQUENCE</scope>
    <source>
        <strain evidence="11">CBS 333.67</strain>
    </source>
</reference>
<reference evidence="11" key="2">
    <citation type="submission" date="2023-06" db="EMBL/GenBank/DDBJ databases">
        <authorList>
            <consortium name="Lawrence Berkeley National Laboratory"/>
            <person name="Mondo S.J."/>
            <person name="Hensen N."/>
            <person name="Bonometti L."/>
            <person name="Westerberg I."/>
            <person name="Brannstrom I.O."/>
            <person name="Guillou S."/>
            <person name="Cros-Aarteil S."/>
            <person name="Calhoun S."/>
            <person name="Haridas S."/>
            <person name="Kuo A."/>
            <person name="Pangilinan J."/>
            <person name="Riley R."/>
            <person name="Labutti K."/>
            <person name="Andreopoulos B."/>
            <person name="Lipzen A."/>
            <person name="Chen C."/>
            <person name="Yanf M."/>
            <person name="Daum C."/>
            <person name="Ng V."/>
            <person name="Clum A."/>
            <person name="Steindorff A."/>
            <person name="Ohm R."/>
            <person name="Martin F."/>
            <person name="Silar P."/>
            <person name="Natvig D."/>
            <person name="Lalanne C."/>
            <person name="Gautier V."/>
            <person name="Ament-Velasquez S.L."/>
            <person name="Kruys A."/>
            <person name="Hutchinson M.I."/>
            <person name="Powell A.J."/>
            <person name="Barry K."/>
            <person name="Miller A.N."/>
            <person name="Grigoriev I.V."/>
            <person name="Debuchy R."/>
            <person name="Gladieux P."/>
            <person name="Thoren M.H."/>
            <person name="Johannesson H."/>
        </authorList>
    </citation>
    <scope>NUCLEOTIDE SEQUENCE</scope>
    <source>
        <strain evidence="11">CBS 333.67</strain>
    </source>
</reference>
<dbReference type="InterPro" id="IPR022099">
    <property type="entry name" value="DUF3638"/>
</dbReference>
<dbReference type="PANTHER" id="PTHR13367">
    <property type="entry name" value="UBIQUITIN THIOESTERASE"/>
    <property type="match status" value="1"/>
</dbReference>
<keyword evidence="3" id="KW-0645">Protease</keyword>
<evidence type="ECO:0000259" key="8">
    <source>
        <dbReference type="Pfam" id="PF12340"/>
    </source>
</evidence>
<dbReference type="Proteomes" id="UP001273166">
    <property type="component" value="Unassembled WGS sequence"/>
</dbReference>
<feature type="compositionally biased region" description="Low complexity" evidence="7">
    <location>
        <begin position="3004"/>
        <end position="3015"/>
    </location>
</feature>
<feature type="compositionally biased region" description="Basic and acidic residues" evidence="7">
    <location>
        <begin position="2864"/>
        <end position="2876"/>
    </location>
</feature>
<dbReference type="GO" id="GO:0006508">
    <property type="term" value="P:proteolysis"/>
    <property type="evidence" value="ECO:0007669"/>
    <property type="project" value="UniProtKB-KW"/>
</dbReference>
<comment type="caution">
    <text evidence="11">The sequence shown here is derived from an EMBL/GenBank/DDBJ whole genome shotgun (WGS) entry which is preliminary data.</text>
</comment>
<evidence type="ECO:0000313" key="12">
    <source>
        <dbReference type="Proteomes" id="UP001273166"/>
    </source>
</evidence>
<name>A0AAJ0GTY6_9PEZI</name>
<evidence type="ECO:0000256" key="1">
    <source>
        <dbReference type="ARBA" id="ARBA00000707"/>
    </source>
</evidence>
<evidence type="ECO:0000313" key="11">
    <source>
        <dbReference type="EMBL" id="KAK3305905.1"/>
    </source>
</evidence>
<keyword evidence="4" id="KW-0833">Ubl conjugation pathway</keyword>
<feature type="domain" description="DUF3645" evidence="9">
    <location>
        <begin position="2365"/>
        <end position="2398"/>
    </location>
</feature>
<protein>
    <recommendedName>
        <fullName evidence="2">ubiquitinyl hydrolase 1</fullName>
        <ecNumber evidence="2">3.4.19.12</ecNumber>
    </recommendedName>
</protein>
<sequence length="3185" mass="355903">MNVSIVESAASAASRKSLEFAINHVFLPPRTPLEDDVSIPDEHTLISVFLESIKQFAKDNPLAGCDRLGPTIRMIERLLKVKPGLDENAKEALLRRVILELDEGEYVLLHMRAQNAGLLLTGRRDDILVEAFELLAPNEDVMSCEGRLVRHFPDCAAAMRRAMLHDSDFLNEFTNVLRQLELQASSVSLPKSSKSGAKHDEERDTNSPFLVTDMLMGVLAGLEGSQGVDPVRICKRSREQVAFKKARLPFHRSSTWLLLRVALRLVLDRGRSADTDASPYKALVTFHHGRLLEQACQCGLGADIRFTMGAKIVRRISKLDPRHNVPWLQRTQEIITANSDELQRQWQMVQKEHVTIEESRLKNLCFQSDATLRLANLEQHLLWIQSRSMNARDTAGPGDETSYSRLPSDILPSFGHFPAIDRQGFVLIELESWIESNLCSWVDSRLELYNSRPAEAEGDLSKLQDLMTMYRNSASDAYTGNPEALSVMCLTIMDLWVALDRIAGKTTPLLLEYDPGFTPDFLHGLILPTRTQMARLQAVEFYLARRRRAARNGYPHAFQGCGDQTSFAVRYFDSSSEHRDLLDVIQAEAERLEAEKREEWRNKRKQYELLCAESHRSEHERKWDDWLNRRSQMDGLRIDIFERPLPDNPTLSKAVVFEISVPEPVVIWRNVTTDLFLDVESRLWLAARHSGLRAHTTSTSRVQLASEIKPFVASHYCSKHINAVNEADVCIRHAVAKYDYYEADTQLVLYTEVFQEPCVPAKCSFAEHQAGSPLDAWTRSTSHTSNDVIASQSTCPPAMSLDEFRAFGHLRSGVRLQWANVLCQLENPSLNWNRDSTFFLVLQTCLEAGPPSSSSDDSPLREAHKDLLDDQLVSRLLEALTRALERFRENWQNKNAVTLLACLASRVLSLKKASDTRTGSLLAFLSEIRSVAVRDANVRRELDERVLMAALICMSTFDIAREHLASVLTAIIAHDHTPAPTSTDDASNPILVFLTPIVKGEVVKKDGNPGIHAAIRRFWADYSPPDSRWSAGKQEHILDGCMTREKDSPVKISLNLLHGRLLEYECHPTYQQLFGNQILEVMPSTRKGMQFSACHEQQGWVVHFARVASELVIQAVLQLDDDDDAAETDSRKECEFIPSSKLGIDVPASFKRDYSHWLDLATQTIEFRSASEPWASSPKSWFLVQEGERRVLSRDGRYLIDPHSSTGEALENVDIVFHSADSMVAVDLPRFSLSFTLGEGKSHITSKHYSGMGIDECQSIGALVGLQSKLVLREEGVPACSTPRRIVLVPRGRLSWNKTADHVSVSVATSELLRVKHDAFTVGSMLGRISSMGALSGKFYLCLLHAVTSHCLPDPLTCRTGTEEALRILSSASVRSFQQLDVESYNLLREIASISPQRIYYPKELKSMEQVMWSDSLPVLSQAEAFFPMVDSIVQHAEDCKRLQQNTNRESANLPSTSSFVPFDHSSSSPLLVRRAKIRNAMFRVSEFGAEDHTTELDRPYPGRHGHGHGRGTQQGEKLERTRLVTRCIMSGRANLVERPSDDGLRQAILGIAGTTFRGYGFVGVDITFKLDYLQPHSHSQSLAGLWFGLHRDILREPNKYKIAFFLSALMYAEEASWDVVQALMAFATDRCRFHAKVTPPTEEHFNLAYTKSTMPWRAKEIIESCLKGFQQCPEANMPRLSHEGESTAATRRREAWKARSTQLASMFASELEGQWRCNWWKSPPCWTVTEPTGDQYASYTDVDAIMLEVNKALLLVRGTEAFNKYLDDLIGELNRMSPLSCADFEQQKRTLDSHDGPVEPEEERVLRPGFVRASALFSRRAPSTQRPQPADFTELYDRVTQTAGDSSPLDVLLNRLSALCGQKPYQMAYIDELRCSSSSMATFRYQLRQELGGLMTTFEDYLLQCKRTAEEIRCSIHETLAGESISDGLSQAAALYPRISPVFLLQRLTRGFWEDLPTDWRVCLVHYGLSLAYLQRAERLLVNASRHPDRSGDLLKEILNTGSHASEDGDPLSFPESLVLELEQGILIRPVQRGIAAKMRSPPGGSNSVMQLNMGEGKSSVIVPIVAASLADGSRLVRVVVAKPQSKQMMHTLIATLGGLINRRVFHLPISRGSRLGSADVEAVQRMLDTCREEGGVLLVQPEHLLSFKLMCLESTWADRSRSERLGKQILDVYRRFEDISRDIVDESDENFSVKNELVYTMGSQQPIDMSPERWTIIQELMDVVLEVARRLTSGPDAGTVSGLLLEEEDGTSGRFPTIRILEEAASKSLVNAIAERVCHSGLRGFPIQYQSKHMRQAVLEYILQPNPTPQQVAAVENASSGFFSEQATKNALFLLRGLLATGVISFALGQKRFRVNYGLAGPDRIPPTMLAVPYRAKDSPAPRSEFSHPDVVIVLTCLSYYYQGLSDNELRTSLEALSKSDQAEQEYSRWAAAASPRLPSSLRHFSGVNLEDDVLCKQSIFPAVRYAKPAIDFYLATAVFPREMREFPSKLSASGWDLGKGKSTGFSGTNDSKYVLPLSVTALDLPEQRHTNSSVLACLLRDENKVQELGVGGGDDQACGPQQALTVDAVLAAVATTTTTSSSSSSSSSSSQEPMRVILDVGAQIVELSNLQVAERWLQLVPAGEADAVMFFNDQDELSVLTRNGIVESLLASPFATQTDRCLVFLDQAHTRGTDLRLPDSYRAAATLGPGVTKDTLVQACMRMRKLGQGQSVTFCISSEMKKRIRKLANVEESRKLTVSDVLVSAIAESWEDAYRSLPLWATQGIRHQYQEIVWSRVDRTGELTVEDVEEYLENEAQTLKQRYDPLAEASGGNSQSVSARLRAALKLDARHEQVTRIRDKCVEFGLANLDAMGNLQEEQERELAPEAESERQIQRPPPQEPAVHRLHADVRAFALSGVFNPQSPAFLPAFQSLETTSAAALFKLPLANFPSELLVTADFARTVSAEFDTRGSSYSDAYQRPVQWLLTQSSPAARYGMHMVIVSPWEANELKGLLLSSSSSTSSTVTTTTQASPRPPPSSGAAAVVGPVQLRAYLPRASLSYRSMEDLNIYTIPSRQSPAPPRDLVRQLNLFSGQLYLRSYQAYVRLCRYLGLSYRPNAAWDTDLPADGFVGRAGGGEGYEECGFEEASPMAFLRVLFKRVRRDCVVDGQVERTHMGRVLAGEILRDADFEVIGNEEEEEEKE</sequence>
<organism evidence="11 12">
    <name type="scientific">Chaetomium strumarium</name>
    <dbReference type="NCBI Taxonomy" id="1170767"/>
    <lineage>
        <taxon>Eukaryota</taxon>
        <taxon>Fungi</taxon>
        <taxon>Dikarya</taxon>
        <taxon>Ascomycota</taxon>
        <taxon>Pezizomycotina</taxon>
        <taxon>Sordariomycetes</taxon>
        <taxon>Sordariomycetidae</taxon>
        <taxon>Sordariales</taxon>
        <taxon>Chaetomiaceae</taxon>
        <taxon>Chaetomium</taxon>
    </lineage>
</organism>
<evidence type="ECO:0000256" key="4">
    <source>
        <dbReference type="ARBA" id="ARBA00022786"/>
    </source>
</evidence>
<accession>A0AAJ0GTY6</accession>
<feature type="domain" description="DUF6606" evidence="10">
    <location>
        <begin position="22"/>
        <end position="293"/>
    </location>
</feature>
<dbReference type="GO" id="GO:0004843">
    <property type="term" value="F:cysteine-type deubiquitinase activity"/>
    <property type="evidence" value="ECO:0007669"/>
    <property type="project" value="UniProtKB-EC"/>
</dbReference>
<dbReference type="Pfam" id="PF12359">
    <property type="entry name" value="DUF3645"/>
    <property type="match status" value="1"/>
</dbReference>
<feature type="region of interest" description="Disordered" evidence="7">
    <location>
        <begin position="2860"/>
        <end position="2884"/>
    </location>
</feature>
<feature type="region of interest" description="Disordered" evidence="7">
    <location>
        <begin position="3004"/>
        <end position="3025"/>
    </location>
</feature>
<evidence type="ECO:0000256" key="7">
    <source>
        <dbReference type="SAM" id="MobiDB-lite"/>
    </source>
</evidence>
<gene>
    <name evidence="11" type="ORF">B0T15DRAFT_556437</name>
</gene>
<dbReference type="InterPro" id="IPR046541">
    <property type="entry name" value="DUF6606"/>
</dbReference>
<evidence type="ECO:0000256" key="2">
    <source>
        <dbReference type="ARBA" id="ARBA00012759"/>
    </source>
</evidence>
<dbReference type="Pfam" id="PF12340">
    <property type="entry name" value="DUF3638"/>
    <property type="match status" value="1"/>
</dbReference>
<dbReference type="PANTHER" id="PTHR13367:SF34">
    <property type="match status" value="1"/>
</dbReference>
<keyword evidence="5" id="KW-0378">Hydrolase</keyword>
<comment type="catalytic activity">
    <reaction evidence="1">
        <text>Thiol-dependent hydrolysis of ester, thioester, amide, peptide and isopeptide bonds formed by the C-terminal Gly of ubiquitin (a 76-residue protein attached to proteins as an intracellular targeting signal).</text>
        <dbReference type="EC" id="3.4.19.12"/>
    </reaction>
</comment>
<evidence type="ECO:0000256" key="3">
    <source>
        <dbReference type="ARBA" id="ARBA00022670"/>
    </source>
</evidence>
<feature type="domain" description="DUF3638" evidence="8">
    <location>
        <begin position="2010"/>
        <end position="2233"/>
    </location>
</feature>
<dbReference type="Pfam" id="PF20255">
    <property type="entry name" value="DUF6606"/>
    <property type="match status" value="1"/>
</dbReference>
<proteinExistence type="predicted"/>
<dbReference type="EC" id="3.4.19.12" evidence="2"/>
<keyword evidence="6" id="KW-0788">Thiol protease</keyword>
<evidence type="ECO:0000256" key="6">
    <source>
        <dbReference type="ARBA" id="ARBA00022807"/>
    </source>
</evidence>
<keyword evidence="12" id="KW-1185">Reference proteome</keyword>
<dbReference type="InterPro" id="IPR022105">
    <property type="entry name" value="DUF3645"/>
</dbReference>
<dbReference type="RefSeq" id="XP_062721685.1">
    <property type="nucleotide sequence ID" value="XM_062870418.1"/>
</dbReference>
<dbReference type="GeneID" id="87889247"/>
<dbReference type="EMBL" id="JAUDZG010000004">
    <property type="protein sequence ID" value="KAK3305905.1"/>
    <property type="molecule type" value="Genomic_DNA"/>
</dbReference>
<dbReference type="InterPro" id="IPR051346">
    <property type="entry name" value="OTU_Deubiquitinase"/>
</dbReference>
<feature type="region of interest" description="Disordered" evidence="7">
    <location>
        <begin position="1494"/>
        <end position="1517"/>
    </location>
</feature>
<evidence type="ECO:0000256" key="5">
    <source>
        <dbReference type="ARBA" id="ARBA00022801"/>
    </source>
</evidence>
<evidence type="ECO:0000259" key="9">
    <source>
        <dbReference type="Pfam" id="PF12359"/>
    </source>
</evidence>
<evidence type="ECO:0000259" key="10">
    <source>
        <dbReference type="Pfam" id="PF20255"/>
    </source>
</evidence>